<comment type="caution">
    <text evidence="2">The sequence shown here is derived from an EMBL/GenBank/DDBJ whole genome shotgun (WGS) entry which is preliminary data.</text>
</comment>
<sequence length="167" mass="18371">MEWWKDPAWYSLFAAILALIFSVPSAVLSWKSLKWERDSADSARRSAEAAEQANLFTERALALNAGVDPGEVRALAPASRGDVSWQIEHRGGSQYVLRNTGTDIAEHVSVDAEQLGGLARSVPADAVIRPQQGVDFLILATWGHPAPNQLYIKWNDMQEYVAVPMPA</sequence>
<dbReference type="OrthoDB" id="3400183at2"/>
<keyword evidence="1" id="KW-0472">Membrane</keyword>
<evidence type="ECO:0000313" key="2">
    <source>
        <dbReference type="EMBL" id="TPG31660.1"/>
    </source>
</evidence>
<keyword evidence="1" id="KW-0812">Transmembrane</keyword>
<proteinExistence type="predicted"/>
<organism evidence="2 3">
    <name type="scientific">Mycolicibacterium hodleri</name>
    <dbReference type="NCBI Taxonomy" id="49897"/>
    <lineage>
        <taxon>Bacteria</taxon>
        <taxon>Bacillati</taxon>
        <taxon>Actinomycetota</taxon>
        <taxon>Actinomycetes</taxon>
        <taxon>Mycobacteriales</taxon>
        <taxon>Mycobacteriaceae</taxon>
        <taxon>Mycolicibacterium</taxon>
    </lineage>
</organism>
<dbReference type="AlphaFoldDB" id="A0A502E5G0"/>
<dbReference type="Proteomes" id="UP000320095">
    <property type="component" value="Unassembled WGS sequence"/>
</dbReference>
<accession>A0A502E5G0</accession>
<protein>
    <submittedName>
        <fullName evidence="2">Uncharacterized protein</fullName>
    </submittedName>
</protein>
<keyword evidence="1" id="KW-1133">Transmembrane helix</keyword>
<name>A0A502E5G0_9MYCO</name>
<reference evidence="2 3" key="1">
    <citation type="journal article" date="2019" name="Environ. Microbiol.">
        <title>Species interactions and distinct microbial communities in high Arctic permafrost affected cryosols are associated with the CH4 and CO2 gas fluxes.</title>
        <authorList>
            <person name="Altshuler I."/>
            <person name="Hamel J."/>
            <person name="Turney S."/>
            <person name="Magnuson E."/>
            <person name="Levesque R."/>
            <person name="Greer C."/>
            <person name="Whyte L.G."/>
        </authorList>
    </citation>
    <scope>NUCLEOTIDE SEQUENCE [LARGE SCALE GENOMIC DNA]</scope>
    <source>
        <strain evidence="2 3">S5.20</strain>
    </source>
</reference>
<evidence type="ECO:0000256" key="1">
    <source>
        <dbReference type="SAM" id="Phobius"/>
    </source>
</evidence>
<evidence type="ECO:0000313" key="3">
    <source>
        <dbReference type="Proteomes" id="UP000320095"/>
    </source>
</evidence>
<feature type="transmembrane region" description="Helical" evidence="1">
    <location>
        <begin position="12"/>
        <end position="30"/>
    </location>
</feature>
<dbReference type="EMBL" id="RCZG01000011">
    <property type="protein sequence ID" value="TPG31660.1"/>
    <property type="molecule type" value="Genomic_DNA"/>
</dbReference>
<keyword evidence="3" id="KW-1185">Reference proteome</keyword>
<gene>
    <name evidence="2" type="ORF">EAH80_22155</name>
</gene>
<dbReference type="RefSeq" id="WP_140695760.1">
    <property type="nucleotide sequence ID" value="NZ_RCZG01000011.1"/>
</dbReference>